<dbReference type="PANTHER" id="PTHR47171:SF5">
    <property type="entry name" value="ZN(II)2CYS6 TRANSCRIPTION FACTOR (EUROFUNG)"/>
    <property type="match status" value="1"/>
</dbReference>
<organism evidence="6 7">
    <name type="scientific">Rhinocladiella mackenziei CBS 650.93</name>
    <dbReference type="NCBI Taxonomy" id="1442369"/>
    <lineage>
        <taxon>Eukaryota</taxon>
        <taxon>Fungi</taxon>
        <taxon>Dikarya</taxon>
        <taxon>Ascomycota</taxon>
        <taxon>Pezizomycotina</taxon>
        <taxon>Eurotiomycetes</taxon>
        <taxon>Chaetothyriomycetidae</taxon>
        <taxon>Chaetothyriales</taxon>
        <taxon>Herpotrichiellaceae</taxon>
        <taxon>Rhinocladiella</taxon>
    </lineage>
</organism>
<feature type="compositionally biased region" description="Polar residues" evidence="5">
    <location>
        <begin position="72"/>
        <end position="92"/>
    </location>
</feature>
<dbReference type="GeneID" id="25295439"/>
<dbReference type="PANTHER" id="PTHR47171">
    <property type="entry name" value="FARA-RELATED"/>
    <property type="match status" value="1"/>
</dbReference>
<evidence type="ECO:0000256" key="5">
    <source>
        <dbReference type="SAM" id="MobiDB-lite"/>
    </source>
</evidence>
<sequence length="584" mass="65626">MHSRSNVTSPPRRKNQAVLIAAIRELRADRRNNSNAIISPSGESHPVSSPSSHGAACPETAVRERHRLGQPNAITGNATGDFDQPQQNSSFAVQNERSYLGKSGYLPIFSQPGPQENNALESYEGNIDVSGLTLTPILKQSFAETFMEFCFPWCPVLDRTSIFEGQPFAESVLLQQALALLGSRINPPVVEHEKSRTYYERMKTLFHKNQEHNTLVRIISIILVYWWSAGPPNVVSMESQFWWTSIAIRLGQEIGLYREVTNYHTLKPGESLGLRRRARERLTSICQGRPCIINPDDCDVHPPSLEDFPADHTAQAEIFIHWVNICDIIGQVSTHLARRTDATPFPFSLAQRLIDWVHQLPVHLQLPFLTSRTKIFDRHIHQLHLPYLTAITLLYMNTSAQPLPKAYTAAILAASCVARIFQDYLTRGSLRFLPGMAGWYISIAALALLHARQVECLRDGANEQLDVLFLALKEMSKLWHSSKMFLVGFEKLLNGLPPNNRSGRGAAHSITVSALTDLTHEDGINYLDFFPGTSSETSQVFMTLLTHSPPSIFMETEWANDLSIQLQDLFDQPFDSVDFDSLIS</sequence>
<keyword evidence="3" id="KW-0238">DNA-binding</keyword>
<dbReference type="VEuPathDB" id="FungiDB:Z518_07368"/>
<evidence type="ECO:0000313" key="6">
    <source>
        <dbReference type="EMBL" id="KIX03815.1"/>
    </source>
</evidence>
<accession>A0A0D2J477</accession>
<dbReference type="HOGENOM" id="CLU_007427_1_1_1"/>
<evidence type="ECO:0000256" key="1">
    <source>
        <dbReference type="ARBA" id="ARBA00022833"/>
    </source>
</evidence>
<name>A0A0D2J477_9EURO</name>
<evidence type="ECO:0000313" key="7">
    <source>
        <dbReference type="Proteomes" id="UP000053617"/>
    </source>
</evidence>
<evidence type="ECO:0008006" key="8">
    <source>
        <dbReference type="Google" id="ProtNLM"/>
    </source>
</evidence>
<dbReference type="CDD" id="cd12148">
    <property type="entry name" value="fungal_TF_MHR"/>
    <property type="match status" value="1"/>
</dbReference>
<dbReference type="Proteomes" id="UP000053617">
    <property type="component" value="Unassembled WGS sequence"/>
</dbReference>
<reference evidence="6 7" key="1">
    <citation type="submission" date="2015-01" db="EMBL/GenBank/DDBJ databases">
        <title>The Genome Sequence of Rhinocladiella mackenzie CBS 650.93.</title>
        <authorList>
            <consortium name="The Broad Institute Genomics Platform"/>
            <person name="Cuomo C."/>
            <person name="de Hoog S."/>
            <person name="Gorbushina A."/>
            <person name="Stielow B."/>
            <person name="Teixiera M."/>
            <person name="Abouelleil A."/>
            <person name="Chapman S.B."/>
            <person name="Priest M."/>
            <person name="Young S.K."/>
            <person name="Wortman J."/>
            <person name="Nusbaum C."/>
            <person name="Birren B."/>
        </authorList>
    </citation>
    <scope>NUCLEOTIDE SEQUENCE [LARGE SCALE GENOMIC DNA]</scope>
    <source>
        <strain evidence="6 7">CBS 650.93</strain>
    </source>
</reference>
<keyword evidence="1" id="KW-0862">Zinc</keyword>
<keyword evidence="2" id="KW-0805">Transcription regulation</keyword>
<feature type="compositionally biased region" description="Low complexity" evidence="5">
    <location>
        <begin position="39"/>
        <end position="54"/>
    </location>
</feature>
<dbReference type="EMBL" id="KN847479">
    <property type="protein sequence ID" value="KIX03815.1"/>
    <property type="molecule type" value="Genomic_DNA"/>
</dbReference>
<keyword evidence="4" id="KW-0804">Transcription</keyword>
<evidence type="ECO:0000256" key="3">
    <source>
        <dbReference type="ARBA" id="ARBA00023125"/>
    </source>
</evidence>
<feature type="region of interest" description="Disordered" evidence="5">
    <location>
        <begin position="71"/>
        <end position="92"/>
    </location>
</feature>
<dbReference type="GO" id="GO:0003677">
    <property type="term" value="F:DNA binding"/>
    <property type="evidence" value="ECO:0007669"/>
    <property type="project" value="UniProtKB-KW"/>
</dbReference>
<feature type="region of interest" description="Disordered" evidence="5">
    <location>
        <begin position="31"/>
        <end position="59"/>
    </location>
</feature>
<dbReference type="InterPro" id="IPR052073">
    <property type="entry name" value="Amide_Lactam_Regulators"/>
</dbReference>
<evidence type="ECO:0000256" key="4">
    <source>
        <dbReference type="ARBA" id="ARBA00023163"/>
    </source>
</evidence>
<proteinExistence type="predicted"/>
<dbReference type="OrthoDB" id="39175at2759"/>
<keyword evidence="7" id="KW-1185">Reference proteome</keyword>
<gene>
    <name evidence="6" type="ORF">Z518_07368</name>
</gene>
<protein>
    <recommendedName>
        <fullName evidence="8">Transcription factor domain-containing protein</fullName>
    </recommendedName>
</protein>
<evidence type="ECO:0000256" key="2">
    <source>
        <dbReference type="ARBA" id="ARBA00023015"/>
    </source>
</evidence>
<dbReference type="RefSeq" id="XP_013270951.1">
    <property type="nucleotide sequence ID" value="XM_013415497.1"/>
</dbReference>
<dbReference type="AlphaFoldDB" id="A0A0D2J477"/>